<dbReference type="Proteomes" id="UP000314294">
    <property type="component" value="Unassembled WGS sequence"/>
</dbReference>
<feature type="region of interest" description="Disordered" evidence="1">
    <location>
        <begin position="58"/>
        <end position="110"/>
    </location>
</feature>
<accession>A0A4Z2IAB7</accession>
<feature type="compositionally biased region" description="Basic and acidic residues" evidence="1">
    <location>
        <begin position="60"/>
        <end position="75"/>
    </location>
</feature>
<gene>
    <name evidence="2" type="ORF">EYF80_014721</name>
</gene>
<organism evidence="2 3">
    <name type="scientific">Liparis tanakae</name>
    <name type="common">Tanaka's snailfish</name>
    <dbReference type="NCBI Taxonomy" id="230148"/>
    <lineage>
        <taxon>Eukaryota</taxon>
        <taxon>Metazoa</taxon>
        <taxon>Chordata</taxon>
        <taxon>Craniata</taxon>
        <taxon>Vertebrata</taxon>
        <taxon>Euteleostomi</taxon>
        <taxon>Actinopterygii</taxon>
        <taxon>Neopterygii</taxon>
        <taxon>Teleostei</taxon>
        <taxon>Neoteleostei</taxon>
        <taxon>Acanthomorphata</taxon>
        <taxon>Eupercaria</taxon>
        <taxon>Perciformes</taxon>
        <taxon>Cottioidei</taxon>
        <taxon>Cottales</taxon>
        <taxon>Liparidae</taxon>
        <taxon>Liparis</taxon>
    </lineage>
</organism>
<name>A0A4Z2IAB7_9TELE</name>
<evidence type="ECO:0000313" key="3">
    <source>
        <dbReference type="Proteomes" id="UP000314294"/>
    </source>
</evidence>
<reference evidence="2 3" key="1">
    <citation type="submission" date="2019-03" db="EMBL/GenBank/DDBJ databases">
        <title>First draft genome of Liparis tanakae, snailfish: a comprehensive survey of snailfish specific genes.</title>
        <authorList>
            <person name="Kim W."/>
            <person name="Song I."/>
            <person name="Jeong J.-H."/>
            <person name="Kim D."/>
            <person name="Kim S."/>
            <person name="Ryu S."/>
            <person name="Song J.Y."/>
            <person name="Lee S.K."/>
        </authorList>
    </citation>
    <scope>NUCLEOTIDE SEQUENCE [LARGE SCALE GENOMIC DNA]</scope>
    <source>
        <tissue evidence="2">Muscle</tissue>
    </source>
</reference>
<dbReference type="AlphaFoldDB" id="A0A4Z2IAB7"/>
<protein>
    <submittedName>
        <fullName evidence="2">Uncharacterized protein</fullName>
    </submittedName>
</protein>
<keyword evidence="3" id="KW-1185">Reference proteome</keyword>
<proteinExistence type="predicted"/>
<sequence length="153" mass="17021">MKCKDHSGITILPGLARRLLVGPRIWYGSADQRKADYFGQTREETQAFLSSTTLIGWDPGGHEERLQEPVREATAPRKKKRGGNAVEGSDRVFLPVQIPGAENQEDRGRGVTEQNLIRPARCWDRSPWRTSLLTLTTGGDGKGTRALSDTYQT</sequence>
<comment type="caution">
    <text evidence="2">The sequence shown here is derived from an EMBL/GenBank/DDBJ whole genome shotgun (WGS) entry which is preliminary data.</text>
</comment>
<dbReference type="EMBL" id="SRLO01000108">
    <property type="protein sequence ID" value="TNN74976.1"/>
    <property type="molecule type" value="Genomic_DNA"/>
</dbReference>
<evidence type="ECO:0000313" key="2">
    <source>
        <dbReference type="EMBL" id="TNN74976.1"/>
    </source>
</evidence>
<evidence type="ECO:0000256" key="1">
    <source>
        <dbReference type="SAM" id="MobiDB-lite"/>
    </source>
</evidence>